<dbReference type="InterPro" id="IPR012337">
    <property type="entry name" value="RNaseH-like_sf"/>
</dbReference>
<comment type="caution">
    <text evidence="3">The sequence shown here is derived from an EMBL/GenBank/DDBJ whole genome shotgun (WGS) entry which is preliminary data.</text>
</comment>
<feature type="region of interest" description="Disordered" evidence="1">
    <location>
        <begin position="1"/>
        <end position="39"/>
    </location>
</feature>
<sequence length="846" mass="98453">MSGRLRDKYRTFKSGAEKRKHKITKEHQHERQKNSLFKFFKKDQNYSTAGSSQIESQINKNFQLSDSDDNINSEKVQSSDSDNGEYENIKQNYNLQPKEDIEIREVPEEENCDNEDLGNWPQNINDKLRIYFVKNPPSKIINFNFPSNDEGRKFSVKHYDRIMANGENVIRNWLLYSKSLNRVFCMYCRLFPSKSISSLASIGFSNWKQISERLKEHELSIPHNTAQEKWIQLRMRLDLHKTVDNNIQDNLNIEKERWRSILKRIIACIEFLAEHNDAFRGTNSKLFTANNGKFLELIQMIAKFDIIMADHLRRVCNDEIHDHYLGPRIQNELISIIATKICNEIINRIKQSKYFTILLDGTPDKSHKEQLTFLIRIVEISKNLKYEINEYFICFIHTSKKSGLNLTEEIKQQLKLMNLDLKNCRGQAYDNGANMIGRKQGVQSRIISENSRAFFVPCTAHSLNLLLGDMASSVPAAMTFFGVIQRIYTIFSASTERWTILLKYLSDFTLKPISDTRWESRIESIKPIRFQLCQVHDALVEVSELTKDPKIKSESSSLANYEFSYDFILSVVIWYELLSAINKVSKSLQSESMELSNAVQLLSGLKDFFTNFREKGFQLSKKTAQKLCEDIGTPAIFKQSRILKKSKQFGYESNDTRTVSNEQKFYQDYFLTVVDQAIVSINQRFEQLSHHSENFGFLYNIENLKLFEDETLRKHCMDLEILLKDGENCDLSGIELFDELKIFCRILNKPKTSIDECLNLIESTCGSFPNISIALRILLTLPITTASAERSFSKLKIIKNYLRTTMLQDRLSDLAIISIERDLCENIDYNDIIEKFAEIKARKINF</sequence>
<proteinExistence type="predicted"/>
<dbReference type="AlphaFoldDB" id="A0A6G0SWW6"/>
<dbReference type="SUPFAM" id="SSF53098">
    <property type="entry name" value="Ribonuclease H-like"/>
    <property type="match status" value="1"/>
</dbReference>
<feature type="domain" description="TTF-type" evidence="2">
    <location>
        <begin position="158"/>
        <end position="242"/>
    </location>
</feature>
<name>A0A6G0SWW6_APHGL</name>
<dbReference type="InterPro" id="IPR025398">
    <property type="entry name" value="DUF4371"/>
</dbReference>
<feature type="compositionally biased region" description="Basic and acidic residues" evidence="1">
    <location>
        <begin position="1"/>
        <end position="10"/>
    </location>
</feature>
<dbReference type="SMART" id="SM00597">
    <property type="entry name" value="ZnF_TTF"/>
    <property type="match status" value="1"/>
</dbReference>
<evidence type="ECO:0000259" key="2">
    <source>
        <dbReference type="SMART" id="SM00597"/>
    </source>
</evidence>
<dbReference type="GO" id="GO:0046983">
    <property type="term" value="F:protein dimerization activity"/>
    <property type="evidence" value="ECO:0007669"/>
    <property type="project" value="InterPro"/>
</dbReference>
<evidence type="ECO:0000313" key="3">
    <source>
        <dbReference type="EMBL" id="KAE9522890.1"/>
    </source>
</evidence>
<gene>
    <name evidence="3" type="ORF">AGLY_016701</name>
</gene>
<accession>A0A6G0SWW6</accession>
<dbReference type="PANTHER" id="PTHR45749:SF35">
    <property type="entry name" value="AC-LIKE TRANSPOSASE-RELATED"/>
    <property type="match status" value="1"/>
</dbReference>
<dbReference type="PANTHER" id="PTHR45749">
    <property type="match status" value="1"/>
</dbReference>
<dbReference type="OrthoDB" id="6615233at2759"/>
<dbReference type="EMBL" id="VYZN01000511">
    <property type="protein sequence ID" value="KAE9522890.1"/>
    <property type="molecule type" value="Genomic_DNA"/>
</dbReference>
<evidence type="ECO:0000313" key="4">
    <source>
        <dbReference type="Proteomes" id="UP000475862"/>
    </source>
</evidence>
<feature type="region of interest" description="Disordered" evidence="1">
    <location>
        <begin position="62"/>
        <end position="87"/>
    </location>
</feature>
<organism evidence="3 4">
    <name type="scientific">Aphis glycines</name>
    <name type="common">Soybean aphid</name>
    <dbReference type="NCBI Taxonomy" id="307491"/>
    <lineage>
        <taxon>Eukaryota</taxon>
        <taxon>Metazoa</taxon>
        <taxon>Ecdysozoa</taxon>
        <taxon>Arthropoda</taxon>
        <taxon>Hexapoda</taxon>
        <taxon>Insecta</taxon>
        <taxon>Pterygota</taxon>
        <taxon>Neoptera</taxon>
        <taxon>Paraneoptera</taxon>
        <taxon>Hemiptera</taxon>
        <taxon>Sternorrhyncha</taxon>
        <taxon>Aphidomorpha</taxon>
        <taxon>Aphidoidea</taxon>
        <taxon>Aphididae</taxon>
        <taxon>Aphidini</taxon>
        <taxon>Aphis</taxon>
        <taxon>Aphis</taxon>
    </lineage>
</organism>
<reference evidence="3 4" key="1">
    <citation type="submission" date="2019-08" db="EMBL/GenBank/DDBJ databases">
        <title>The genome of the soybean aphid Biotype 1, its phylome, world population structure and adaptation to the North American continent.</title>
        <authorList>
            <person name="Giordano R."/>
            <person name="Donthu R.K."/>
            <person name="Hernandez A.G."/>
            <person name="Wright C.L."/>
            <person name="Zimin A.V."/>
        </authorList>
    </citation>
    <scope>NUCLEOTIDE SEQUENCE [LARGE SCALE GENOMIC DNA]</scope>
    <source>
        <tissue evidence="3">Whole aphids</tissue>
    </source>
</reference>
<dbReference type="Pfam" id="PF05699">
    <property type="entry name" value="Dimer_Tnp_hAT"/>
    <property type="match status" value="1"/>
</dbReference>
<protein>
    <recommendedName>
        <fullName evidence="2">TTF-type domain-containing protein</fullName>
    </recommendedName>
</protein>
<evidence type="ECO:0000256" key="1">
    <source>
        <dbReference type="SAM" id="MobiDB-lite"/>
    </source>
</evidence>
<dbReference type="Pfam" id="PF14291">
    <property type="entry name" value="DUF4371"/>
    <property type="match status" value="1"/>
</dbReference>
<keyword evidence="4" id="KW-1185">Reference proteome</keyword>
<dbReference type="InterPro" id="IPR006580">
    <property type="entry name" value="Znf_TTF"/>
</dbReference>
<dbReference type="InterPro" id="IPR008906">
    <property type="entry name" value="HATC_C_dom"/>
</dbReference>
<dbReference type="Proteomes" id="UP000475862">
    <property type="component" value="Unassembled WGS sequence"/>
</dbReference>